<dbReference type="Proteomes" id="UP001055811">
    <property type="component" value="Linkage Group LG05"/>
</dbReference>
<dbReference type="EMBL" id="CM042013">
    <property type="protein sequence ID" value="KAI3737862.1"/>
    <property type="molecule type" value="Genomic_DNA"/>
</dbReference>
<evidence type="ECO:0000313" key="1">
    <source>
        <dbReference type="EMBL" id="KAI3737862.1"/>
    </source>
</evidence>
<gene>
    <name evidence="1" type="ORF">L2E82_27876</name>
</gene>
<evidence type="ECO:0000313" key="2">
    <source>
        <dbReference type="Proteomes" id="UP001055811"/>
    </source>
</evidence>
<name>A0ACB9CUV4_CICIN</name>
<accession>A0ACB9CUV4</accession>
<sequence length="72" mass="8120">MEDVSHVFVIPDDVVEYAIMESVEGVDQEQSQPTILVEEELVQEFQDFDPFFGEQVSAGRDVQEHGVHALKA</sequence>
<proteinExistence type="predicted"/>
<protein>
    <submittedName>
        <fullName evidence="1">Uncharacterized protein</fullName>
    </submittedName>
</protein>
<reference evidence="2" key="1">
    <citation type="journal article" date="2022" name="Mol. Ecol. Resour.">
        <title>The genomes of chicory, endive, great burdock and yacon provide insights into Asteraceae palaeo-polyploidization history and plant inulin production.</title>
        <authorList>
            <person name="Fan W."/>
            <person name="Wang S."/>
            <person name="Wang H."/>
            <person name="Wang A."/>
            <person name="Jiang F."/>
            <person name="Liu H."/>
            <person name="Zhao H."/>
            <person name="Xu D."/>
            <person name="Zhang Y."/>
        </authorList>
    </citation>
    <scope>NUCLEOTIDE SEQUENCE [LARGE SCALE GENOMIC DNA]</scope>
    <source>
        <strain evidence="2">cv. Punajuju</strain>
    </source>
</reference>
<organism evidence="1 2">
    <name type="scientific">Cichorium intybus</name>
    <name type="common">Chicory</name>
    <dbReference type="NCBI Taxonomy" id="13427"/>
    <lineage>
        <taxon>Eukaryota</taxon>
        <taxon>Viridiplantae</taxon>
        <taxon>Streptophyta</taxon>
        <taxon>Embryophyta</taxon>
        <taxon>Tracheophyta</taxon>
        <taxon>Spermatophyta</taxon>
        <taxon>Magnoliopsida</taxon>
        <taxon>eudicotyledons</taxon>
        <taxon>Gunneridae</taxon>
        <taxon>Pentapetalae</taxon>
        <taxon>asterids</taxon>
        <taxon>campanulids</taxon>
        <taxon>Asterales</taxon>
        <taxon>Asteraceae</taxon>
        <taxon>Cichorioideae</taxon>
        <taxon>Cichorieae</taxon>
        <taxon>Cichoriinae</taxon>
        <taxon>Cichorium</taxon>
    </lineage>
</organism>
<keyword evidence="2" id="KW-1185">Reference proteome</keyword>
<reference evidence="1 2" key="2">
    <citation type="journal article" date="2022" name="Mol. Ecol. Resour.">
        <title>The genomes of chicory, endive, great burdock and yacon provide insights into Asteraceae paleo-polyploidization history and plant inulin production.</title>
        <authorList>
            <person name="Fan W."/>
            <person name="Wang S."/>
            <person name="Wang H."/>
            <person name="Wang A."/>
            <person name="Jiang F."/>
            <person name="Liu H."/>
            <person name="Zhao H."/>
            <person name="Xu D."/>
            <person name="Zhang Y."/>
        </authorList>
    </citation>
    <scope>NUCLEOTIDE SEQUENCE [LARGE SCALE GENOMIC DNA]</scope>
    <source>
        <strain evidence="2">cv. Punajuju</strain>
        <tissue evidence="1">Leaves</tissue>
    </source>
</reference>
<comment type="caution">
    <text evidence="1">The sequence shown here is derived from an EMBL/GenBank/DDBJ whole genome shotgun (WGS) entry which is preliminary data.</text>
</comment>